<protein>
    <recommendedName>
        <fullName evidence="3">DUF4419 domain-containing protein</fullName>
    </recommendedName>
</protein>
<evidence type="ECO:0008006" key="3">
    <source>
        <dbReference type="Google" id="ProtNLM"/>
    </source>
</evidence>
<dbReference type="PANTHER" id="PTHR31252">
    <property type="entry name" value="DUF4419 DOMAIN-CONTAINING PROTEIN"/>
    <property type="match status" value="1"/>
</dbReference>
<evidence type="ECO:0000313" key="2">
    <source>
        <dbReference type="Proteomes" id="UP000799753"/>
    </source>
</evidence>
<dbReference type="EMBL" id="MU006787">
    <property type="protein sequence ID" value="KAF2639269.1"/>
    <property type="molecule type" value="Genomic_DNA"/>
</dbReference>
<dbReference type="OrthoDB" id="9978173at2759"/>
<reference evidence="1" key="1">
    <citation type="journal article" date="2020" name="Stud. Mycol.">
        <title>101 Dothideomycetes genomes: a test case for predicting lifestyles and emergence of pathogens.</title>
        <authorList>
            <person name="Haridas S."/>
            <person name="Albert R."/>
            <person name="Binder M."/>
            <person name="Bloem J."/>
            <person name="Labutti K."/>
            <person name="Salamov A."/>
            <person name="Andreopoulos B."/>
            <person name="Baker S."/>
            <person name="Barry K."/>
            <person name="Bills G."/>
            <person name="Bluhm B."/>
            <person name="Cannon C."/>
            <person name="Castanera R."/>
            <person name="Culley D."/>
            <person name="Daum C."/>
            <person name="Ezra D."/>
            <person name="Gonzalez J."/>
            <person name="Henrissat B."/>
            <person name="Kuo A."/>
            <person name="Liang C."/>
            <person name="Lipzen A."/>
            <person name="Lutzoni F."/>
            <person name="Magnuson J."/>
            <person name="Mondo S."/>
            <person name="Nolan M."/>
            <person name="Ohm R."/>
            <person name="Pangilinan J."/>
            <person name="Park H.-J."/>
            <person name="Ramirez L."/>
            <person name="Alfaro M."/>
            <person name="Sun H."/>
            <person name="Tritt A."/>
            <person name="Yoshinaga Y."/>
            <person name="Zwiers L.-H."/>
            <person name="Turgeon B."/>
            <person name="Goodwin S."/>
            <person name="Spatafora J."/>
            <person name="Crous P."/>
            <person name="Grigoriev I."/>
        </authorList>
    </citation>
    <scope>NUCLEOTIDE SEQUENCE</scope>
    <source>
        <strain evidence="1">CBS 473.64</strain>
    </source>
</reference>
<accession>A0A6A6RUK6</accession>
<organism evidence="1 2">
    <name type="scientific">Massarina eburnea CBS 473.64</name>
    <dbReference type="NCBI Taxonomy" id="1395130"/>
    <lineage>
        <taxon>Eukaryota</taxon>
        <taxon>Fungi</taxon>
        <taxon>Dikarya</taxon>
        <taxon>Ascomycota</taxon>
        <taxon>Pezizomycotina</taxon>
        <taxon>Dothideomycetes</taxon>
        <taxon>Pleosporomycetidae</taxon>
        <taxon>Pleosporales</taxon>
        <taxon>Massarineae</taxon>
        <taxon>Massarinaceae</taxon>
        <taxon>Massarina</taxon>
    </lineage>
</organism>
<keyword evidence="2" id="KW-1185">Reference proteome</keyword>
<dbReference type="Proteomes" id="UP000799753">
    <property type="component" value="Unassembled WGS sequence"/>
</dbReference>
<gene>
    <name evidence="1" type="ORF">P280DRAFT_429762</name>
</gene>
<dbReference type="InterPro" id="IPR025533">
    <property type="entry name" value="DUF4419"/>
</dbReference>
<dbReference type="Pfam" id="PF14388">
    <property type="entry name" value="DUF4419"/>
    <property type="match status" value="1"/>
</dbReference>
<name>A0A6A6RUK6_9PLEO</name>
<dbReference type="PANTHER" id="PTHR31252:SF11">
    <property type="entry name" value="DUF4419 DOMAIN-CONTAINING PROTEIN"/>
    <property type="match status" value="1"/>
</dbReference>
<proteinExistence type="predicted"/>
<dbReference type="AlphaFoldDB" id="A0A6A6RUK6"/>
<evidence type="ECO:0000313" key="1">
    <source>
        <dbReference type="EMBL" id="KAF2639269.1"/>
    </source>
</evidence>
<feature type="non-terminal residue" evidence="1">
    <location>
        <position position="386"/>
    </location>
</feature>
<sequence>MPVTIKIAPHDARPVHLGSTSTSPSSRDVLLKTLNQRSAEAGKIIQTSLTDERLKSINVHSQDHGLIRATYTAWNNHHHLVLRPEDIWFAILTQFSFYVNAHAEELRKSFVTHKGKKGLILRAPGENDMGLMCRNMTRLIDENIVDPDLRAWILPNFSTTTLDDEAVAAVIMMGTLQRYFEYSFDPSTCGIPSVTLLGEKEDWQEISRRIEKLKEYGEEPSRFAALLKPILREIVACFDAPVDDTFAADFWNRSFSYSGGSGADTMTGWITVFCFWDEDGKRLARVRDGVYLSMLENDIPRRLKDIICLELEMNKVPCGFVTVPVLYITPESERIECKLLAGFAGYEATATMAGQADVHETSTETGSSELDTLRPITAWWMYEFNN</sequence>